<evidence type="ECO:0000313" key="2">
    <source>
        <dbReference type="EMBL" id="EQB07263.1"/>
    </source>
</evidence>
<dbReference type="Proteomes" id="UP000015527">
    <property type="component" value="Unassembled WGS sequence"/>
</dbReference>
<evidence type="ECO:0000313" key="3">
    <source>
        <dbReference type="Proteomes" id="UP000015527"/>
    </source>
</evidence>
<reference evidence="2 3" key="1">
    <citation type="journal article" date="2013" name="Genome Announc.">
        <title>Genome Sequence of Novosphingobium lindaniclasticum LE124T, Isolated from a Hexachlorocyclohexane Dumpsite.</title>
        <authorList>
            <person name="Saxena A."/>
            <person name="Nayyar N."/>
            <person name="Sangwan N."/>
            <person name="Kumari R."/>
            <person name="Khurana J.P."/>
            <person name="Lal R."/>
        </authorList>
    </citation>
    <scope>NUCLEOTIDE SEQUENCE [LARGE SCALE GENOMIC DNA]</scope>
    <source>
        <strain evidence="2 3">LE124</strain>
    </source>
</reference>
<comment type="caution">
    <text evidence="2">The sequence shown here is derived from an EMBL/GenBank/DDBJ whole genome shotgun (WGS) entry which is preliminary data.</text>
</comment>
<gene>
    <name evidence="2" type="ORF">L284_22975</name>
</gene>
<sequence length="97" mass="10806">MDVLRMVAHSARLIESPVNKAPRLIAFWSFHGSETAMDKVTNEAATEQAVDRIRAALARLERAVLQSRDLQERHERLRGTVEDALGEIDALLAQGKS</sequence>
<dbReference type="AlphaFoldDB" id="T0H595"/>
<organism evidence="2 3">
    <name type="scientific">Novosphingobium lindaniclasticum LE124</name>
    <dbReference type="NCBI Taxonomy" id="1096930"/>
    <lineage>
        <taxon>Bacteria</taxon>
        <taxon>Pseudomonadati</taxon>
        <taxon>Pseudomonadota</taxon>
        <taxon>Alphaproteobacteria</taxon>
        <taxon>Sphingomonadales</taxon>
        <taxon>Sphingomonadaceae</taxon>
        <taxon>Novosphingobium</taxon>
    </lineage>
</organism>
<feature type="coiled-coil region" evidence="1">
    <location>
        <begin position="43"/>
        <end position="94"/>
    </location>
</feature>
<dbReference type="EMBL" id="ATHL01000155">
    <property type="protein sequence ID" value="EQB07263.1"/>
    <property type="molecule type" value="Genomic_DNA"/>
</dbReference>
<keyword evidence="1" id="KW-0175">Coiled coil</keyword>
<keyword evidence="3" id="KW-1185">Reference proteome</keyword>
<accession>T0H595</accession>
<proteinExistence type="predicted"/>
<name>T0H595_9SPHN</name>
<protein>
    <submittedName>
        <fullName evidence="2">Uncharacterized protein</fullName>
    </submittedName>
</protein>
<evidence type="ECO:0000256" key="1">
    <source>
        <dbReference type="SAM" id="Coils"/>
    </source>
</evidence>